<dbReference type="Gene3D" id="3.30.160.60">
    <property type="entry name" value="Classic Zinc Finger"/>
    <property type="match status" value="1"/>
</dbReference>
<evidence type="ECO:0000313" key="8">
    <source>
        <dbReference type="Proteomes" id="UP001364617"/>
    </source>
</evidence>
<organism evidence="7 8">
    <name type="scientific">Phoxinus phoxinus</name>
    <name type="common">Eurasian minnow</name>
    <dbReference type="NCBI Taxonomy" id="58324"/>
    <lineage>
        <taxon>Eukaryota</taxon>
        <taxon>Metazoa</taxon>
        <taxon>Chordata</taxon>
        <taxon>Craniata</taxon>
        <taxon>Vertebrata</taxon>
        <taxon>Euteleostomi</taxon>
        <taxon>Actinopterygii</taxon>
        <taxon>Neopterygii</taxon>
        <taxon>Teleostei</taxon>
        <taxon>Ostariophysi</taxon>
        <taxon>Cypriniformes</taxon>
        <taxon>Leuciscidae</taxon>
        <taxon>Phoxininae</taxon>
        <taxon>Phoxinus</taxon>
    </lineage>
</organism>
<name>A0AAN9GSY8_9TELE</name>
<keyword evidence="3" id="KW-0862">Zinc</keyword>
<evidence type="ECO:0000256" key="3">
    <source>
        <dbReference type="PROSITE-ProRule" id="PRU00042"/>
    </source>
</evidence>
<keyword evidence="2" id="KW-0539">Nucleus</keyword>
<dbReference type="SMART" id="SM00355">
    <property type="entry name" value="ZnF_C2H2"/>
    <property type="match status" value="3"/>
</dbReference>
<evidence type="ECO:0000313" key="7">
    <source>
        <dbReference type="EMBL" id="KAK7126064.1"/>
    </source>
</evidence>
<dbReference type="Gene3D" id="2.170.270.10">
    <property type="entry name" value="SET domain"/>
    <property type="match status" value="1"/>
</dbReference>
<dbReference type="EMBL" id="JAYKXH010000023">
    <property type="protein sequence ID" value="KAK7126064.1"/>
    <property type="molecule type" value="Genomic_DNA"/>
</dbReference>
<dbReference type="Pfam" id="PF00096">
    <property type="entry name" value="zf-C2H2"/>
    <property type="match status" value="1"/>
</dbReference>
<dbReference type="InterPro" id="IPR052296">
    <property type="entry name" value="TR-Histone_Methyltrans"/>
</dbReference>
<dbReference type="PROSITE" id="PS50157">
    <property type="entry name" value="ZINC_FINGER_C2H2_2"/>
    <property type="match status" value="3"/>
</dbReference>
<protein>
    <submittedName>
        <fullName evidence="7">Uncharacterized protein</fullName>
    </submittedName>
</protein>
<dbReference type="PANTHER" id="PTHR16516:SF7">
    <property type="entry name" value="PR DOMAIN ZINC FINGER PROTEIN 8"/>
    <property type="match status" value="1"/>
</dbReference>
<feature type="domain" description="C2H2-type" evidence="5">
    <location>
        <begin position="149"/>
        <end position="176"/>
    </location>
</feature>
<evidence type="ECO:0000259" key="6">
    <source>
        <dbReference type="PROSITE" id="PS50280"/>
    </source>
</evidence>
<dbReference type="Pfam" id="PF21549">
    <property type="entry name" value="PRDM2_PR"/>
    <property type="match status" value="1"/>
</dbReference>
<dbReference type="InterPro" id="IPR013087">
    <property type="entry name" value="Znf_C2H2_type"/>
</dbReference>
<reference evidence="7 8" key="1">
    <citation type="submission" date="2024-02" db="EMBL/GenBank/DDBJ databases">
        <title>Chromosome-level genome assembly of the Eurasian Minnow (Phoxinus phoxinus).</title>
        <authorList>
            <person name="Oriowo T.O."/>
            <person name="Martin S."/>
            <person name="Stange M."/>
            <person name="Chrysostomakis Y."/>
            <person name="Brown T."/>
            <person name="Winkler S."/>
            <person name="Kukowka S."/>
            <person name="Myers E.W."/>
            <person name="Bohne A."/>
        </authorList>
    </citation>
    <scope>NUCLEOTIDE SEQUENCE [LARGE SCALE GENOMIC DNA]</scope>
    <source>
        <strain evidence="7">ZFMK-TIS-60720</strain>
        <tissue evidence="7">Whole Organism</tissue>
    </source>
</reference>
<sequence length="480" mass="53960">MQKMNLIWKVLSQGPEESARSLLDAALRNALSSVVTSRAVPAGAVLGPCAVTHTSLWDSVAFIACKCADRRSTACVLQIDPSAASECLQMIQSARNAEEQNLETFMKNGHLYFRAMKDIPENTELLAWYGRDLAKLLGLSTEQKKTKGFICSECKQSFLFEFPLLAHQRFFCAEKPSCFSQKLTIPEIHPRSSKPTTDFHNLARELENCKKNRPADAKSGKRRRSLESDTDESDGEPSCFDSRGEEKVSVKRFCVNGVNRHSWSSASKKSFSEGRNSQCSPSQSHDNSTTDPDRRDLKPIAIATKPAFSTRGSYDVPGDKNRKSAFTQPPRITPHIPLMPASLPIYTTPNRTAILPRFIPLNFQGSALLYKDLPKQLSLPPSANLWPKTPRLQQPRATPLQTLLPPSLSSLGQPLQNWCAKCNISFHMTSDLVQHMRSHHKRAMTDEKQPRHKDERLKCPMCKEAFRERHHLSRHMTSHA</sequence>
<dbReference type="InterPro" id="IPR036236">
    <property type="entry name" value="Znf_C2H2_sf"/>
</dbReference>
<feature type="domain" description="C2H2-type" evidence="5">
    <location>
        <begin position="417"/>
        <end position="439"/>
    </location>
</feature>
<gene>
    <name evidence="7" type="ORF">R3I93_021446</name>
</gene>
<dbReference type="SUPFAM" id="SSF57667">
    <property type="entry name" value="beta-beta-alpha zinc fingers"/>
    <property type="match status" value="1"/>
</dbReference>
<dbReference type="PANTHER" id="PTHR16516">
    <property type="entry name" value="AGAP007109-PA"/>
    <property type="match status" value="1"/>
</dbReference>
<feature type="compositionally biased region" description="Basic and acidic residues" evidence="4">
    <location>
        <begin position="210"/>
        <end position="219"/>
    </location>
</feature>
<dbReference type="PROSITE" id="PS00028">
    <property type="entry name" value="ZINC_FINGER_C2H2_1"/>
    <property type="match status" value="1"/>
</dbReference>
<dbReference type="GO" id="GO:0005634">
    <property type="term" value="C:nucleus"/>
    <property type="evidence" value="ECO:0007669"/>
    <property type="project" value="UniProtKB-SubCell"/>
</dbReference>
<feature type="region of interest" description="Disordered" evidence="4">
    <location>
        <begin position="210"/>
        <end position="242"/>
    </location>
</feature>
<evidence type="ECO:0000256" key="4">
    <source>
        <dbReference type="SAM" id="MobiDB-lite"/>
    </source>
</evidence>
<dbReference type="InterPro" id="IPR046341">
    <property type="entry name" value="SET_dom_sf"/>
</dbReference>
<comment type="caution">
    <text evidence="7">The sequence shown here is derived from an EMBL/GenBank/DDBJ whole genome shotgun (WGS) entry which is preliminary data.</text>
</comment>
<dbReference type="SUPFAM" id="SSF82199">
    <property type="entry name" value="SET domain"/>
    <property type="match status" value="1"/>
</dbReference>
<accession>A0AAN9GSY8</accession>
<feature type="compositionally biased region" description="Polar residues" evidence="4">
    <location>
        <begin position="273"/>
        <end position="290"/>
    </location>
</feature>
<dbReference type="GO" id="GO:0008270">
    <property type="term" value="F:zinc ion binding"/>
    <property type="evidence" value="ECO:0007669"/>
    <property type="project" value="UniProtKB-KW"/>
</dbReference>
<evidence type="ECO:0000256" key="2">
    <source>
        <dbReference type="ARBA" id="ARBA00023242"/>
    </source>
</evidence>
<proteinExistence type="predicted"/>
<dbReference type="GO" id="GO:0014003">
    <property type="term" value="P:oligodendrocyte development"/>
    <property type="evidence" value="ECO:0007669"/>
    <property type="project" value="TreeGrafter"/>
</dbReference>
<feature type="domain" description="SET" evidence="6">
    <location>
        <begin position="14"/>
        <end position="130"/>
    </location>
</feature>
<dbReference type="InterPro" id="IPR001214">
    <property type="entry name" value="SET_dom"/>
</dbReference>
<evidence type="ECO:0000256" key="1">
    <source>
        <dbReference type="ARBA" id="ARBA00004123"/>
    </source>
</evidence>
<dbReference type="Proteomes" id="UP001364617">
    <property type="component" value="Unassembled WGS sequence"/>
</dbReference>
<evidence type="ECO:0000259" key="5">
    <source>
        <dbReference type="PROSITE" id="PS50157"/>
    </source>
</evidence>
<comment type="subcellular location">
    <subcellularLocation>
        <location evidence="1">Nucleus</location>
    </subcellularLocation>
</comment>
<keyword evidence="3" id="KW-0863">Zinc-finger</keyword>
<feature type="domain" description="C2H2-type" evidence="5">
    <location>
        <begin position="457"/>
        <end position="480"/>
    </location>
</feature>
<keyword evidence="8" id="KW-1185">Reference proteome</keyword>
<dbReference type="PROSITE" id="PS50280">
    <property type="entry name" value="SET"/>
    <property type="match status" value="1"/>
</dbReference>
<dbReference type="AlphaFoldDB" id="A0AAN9GSY8"/>
<keyword evidence="3" id="KW-0479">Metal-binding</keyword>
<feature type="region of interest" description="Disordered" evidence="4">
    <location>
        <begin position="265"/>
        <end position="333"/>
    </location>
</feature>
<dbReference type="GO" id="GO:0006355">
    <property type="term" value="P:regulation of DNA-templated transcription"/>
    <property type="evidence" value="ECO:0007669"/>
    <property type="project" value="TreeGrafter"/>
</dbReference>